<dbReference type="PANTHER" id="PTHR44845:SF6">
    <property type="entry name" value="BETA-ALANINE-ACTIVATING ENZYME"/>
    <property type="match status" value="1"/>
</dbReference>
<gene>
    <name evidence="4" type="ORF">PROH_08365</name>
</gene>
<dbReference type="CDD" id="cd05235">
    <property type="entry name" value="SDR_e1"/>
    <property type="match status" value="1"/>
</dbReference>
<dbReference type="eggNOG" id="COG3320">
    <property type="taxonomic scope" value="Bacteria"/>
</dbReference>
<evidence type="ECO:0000313" key="4">
    <source>
        <dbReference type="EMBL" id="KKJ00506.1"/>
    </source>
</evidence>
<dbReference type="NCBIfam" id="TIGR01746">
    <property type="entry name" value="Thioester-redct"/>
    <property type="match status" value="1"/>
</dbReference>
<dbReference type="SUPFAM" id="SSF51735">
    <property type="entry name" value="NAD(P)-binding Rossmann-fold domains"/>
    <property type="match status" value="1"/>
</dbReference>
<dbReference type="InterPro" id="IPR013120">
    <property type="entry name" value="FAR_NAD-bd"/>
</dbReference>
<protein>
    <recommendedName>
        <fullName evidence="3">Thioester reductase (TE) domain-containing protein</fullName>
    </recommendedName>
</protein>
<dbReference type="Pfam" id="PF07993">
    <property type="entry name" value="NAD_binding_4"/>
    <property type="match status" value="1"/>
</dbReference>
<dbReference type="InterPro" id="IPR036291">
    <property type="entry name" value="NAD(P)-bd_dom_sf"/>
</dbReference>
<dbReference type="RefSeq" id="WP_044076292.1">
    <property type="nucleotide sequence ID" value="NZ_KB235933.1"/>
</dbReference>
<keyword evidence="5" id="KW-1185">Reference proteome</keyword>
<dbReference type="STRING" id="317619.GCA_000332315_00418"/>
<comment type="caution">
    <text evidence="4">The sequence shown here is derived from an EMBL/GenBank/DDBJ whole genome shotgun (WGS) entry which is preliminary data.</text>
</comment>
<evidence type="ECO:0000313" key="5">
    <source>
        <dbReference type="Proteomes" id="UP000034681"/>
    </source>
</evidence>
<dbReference type="AlphaFoldDB" id="A0A0M2PVN8"/>
<evidence type="ECO:0000256" key="2">
    <source>
        <dbReference type="ARBA" id="ARBA00022553"/>
    </source>
</evidence>
<proteinExistence type="predicted"/>
<dbReference type="InterPro" id="IPR010080">
    <property type="entry name" value="Thioester_reductase-like_dom"/>
</dbReference>
<reference evidence="4" key="1">
    <citation type="submission" date="2012-04" db="EMBL/GenBank/DDBJ databases">
        <authorList>
            <person name="Borisov I.G."/>
            <person name="Ivanikova N.V."/>
            <person name="Pinevich A.V."/>
        </authorList>
    </citation>
    <scope>NUCLEOTIDE SEQUENCE</scope>
    <source>
        <strain evidence="4">CALU 1027</strain>
    </source>
</reference>
<dbReference type="Gene3D" id="3.40.50.720">
    <property type="entry name" value="NAD(P)-binding Rossmann-like Domain"/>
    <property type="match status" value="1"/>
</dbReference>
<keyword evidence="1" id="KW-0596">Phosphopantetheine</keyword>
<dbReference type="PANTHER" id="PTHR44845">
    <property type="entry name" value="CARRIER DOMAIN-CONTAINING PROTEIN"/>
    <property type="match status" value="1"/>
</dbReference>
<keyword evidence="2" id="KW-0597">Phosphoprotein</keyword>
<sequence>MAIPLDLRAEAHLDPSLHYRNPLSAHWQQPRTLLLTGATGFLGLYLLGELLTQTQAQIYCLVRANDAAAARQRLQGLWQEYQLDPSLGDRVQPLVGDLSQPHLGLSATAFTELGSRLDGIYHSGAGVAVTQPYDRLKAINVGGTQTLLHLAHIGQTTPFHYLSSLGLFFGQGTPAQGRFQESDFPEPASVKGGYKQTKVVSELLIQAAQERGLPACIYRPGRILGHSATGIIDLIQNPKDFLFILLIACVQLGCYPQVEEAIEAAPVDYFSRAIVHLAHQPASFCQVFHLLNSRPSTWLDLVATTQGLGYGLEGVTVEAWVEQWRQRGAAVLTPPLQGLLSQVIEARGTALFPPKPGIDDGQTAQALGTIAGAYPPPSLDKTLLQVYFRYFHHQGAVSQPPLA</sequence>
<feature type="domain" description="Thioester reductase (TE)" evidence="3">
    <location>
        <begin position="35"/>
        <end position="274"/>
    </location>
</feature>
<name>A0A0M2PVN8_PROHO</name>
<evidence type="ECO:0000259" key="3">
    <source>
        <dbReference type="Pfam" id="PF07993"/>
    </source>
</evidence>
<dbReference type="Proteomes" id="UP000034681">
    <property type="component" value="Unassembled WGS sequence"/>
</dbReference>
<accession>A0A0M2PVN8</accession>
<organism evidence="4 5">
    <name type="scientific">Prochlorothrix hollandica PCC 9006 = CALU 1027</name>
    <dbReference type="NCBI Taxonomy" id="317619"/>
    <lineage>
        <taxon>Bacteria</taxon>
        <taxon>Bacillati</taxon>
        <taxon>Cyanobacteriota</taxon>
        <taxon>Cyanophyceae</taxon>
        <taxon>Prochlorotrichales</taxon>
        <taxon>Prochlorotrichaceae</taxon>
        <taxon>Prochlorothrix</taxon>
    </lineage>
</organism>
<evidence type="ECO:0000256" key="1">
    <source>
        <dbReference type="ARBA" id="ARBA00022450"/>
    </source>
</evidence>
<dbReference type="EMBL" id="AJTX02000004">
    <property type="protein sequence ID" value="KKJ00506.1"/>
    <property type="molecule type" value="Genomic_DNA"/>
</dbReference>